<organism evidence="13 14">
    <name type="scientific">Parascaris univalens</name>
    <name type="common">Nematode worm</name>
    <dbReference type="NCBI Taxonomy" id="6257"/>
    <lineage>
        <taxon>Eukaryota</taxon>
        <taxon>Metazoa</taxon>
        <taxon>Ecdysozoa</taxon>
        <taxon>Nematoda</taxon>
        <taxon>Chromadorea</taxon>
        <taxon>Rhabditida</taxon>
        <taxon>Spirurina</taxon>
        <taxon>Ascaridomorpha</taxon>
        <taxon>Ascaridoidea</taxon>
        <taxon>Ascarididae</taxon>
        <taxon>Parascaris</taxon>
    </lineage>
</organism>
<dbReference type="WBParaSite" id="PgR083X_g040_t01">
    <property type="protein sequence ID" value="PgR083X_g040_t01"/>
    <property type="gene ID" value="PgR083X_g040"/>
</dbReference>
<keyword evidence="6 11" id="KW-0472">Membrane</keyword>
<dbReference type="InterPro" id="IPR000276">
    <property type="entry name" value="GPCR_Rhodpsn"/>
</dbReference>
<evidence type="ECO:0000256" key="2">
    <source>
        <dbReference type="ARBA" id="ARBA00022475"/>
    </source>
</evidence>
<keyword evidence="8 9" id="KW-0807">Transducer</keyword>
<dbReference type="CDD" id="cd15329">
    <property type="entry name" value="7tmA_5-HT7"/>
    <property type="match status" value="1"/>
</dbReference>
<dbReference type="PANTHER" id="PTHR24247:SF202">
    <property type="entry name" value="5-HYDROXYTRYPTAMINE RECEPTOR 1"/>
    <property type="match status" value="1"/>
</dbReference>
<dbReference type="GO" id="GO:0005886">
    <property type="term" value="C:plasma membrane"/>
    <property type="evidence" value="ECO:0007669"/>
    <property type="project" value="UniProtKB-SubCell"/>
</dbReference>
<dbReference type="AlphaFoldDB" id="A0A915C347"/>
<keyword evidence="3 9" id="KW-0812">Transmembrane</keyword>
<reference evidence="14" key="1">
    <citation type="submission" date="2022-11" db="UniProtKB">
        <authorList>
            <consortium name="WormBaseParasite"/>
        </authorList>
    </citation>
    <scope>IDENTIFICATION</scope>
</reference>
<dbReference type="Gene3D" id="1.20.1070.10">
    <property type="entry name" value="Rhodopsin 7-helix transmembrane proteins"/>
    <property type="match status" value="1"/>
</dbReference>
<dbReference type="SUPFAM" id="SSF81321">
    <property type="entry name" value="Family A G protein-coupled receptor-like"/>
    <property type="match status" value="1"/>
</dbReference>
<dbReference type="GO" id="GO:0004993">
    <property type="term" value="F:G protein-coupled serotonin receptor activity"/>
    <property type="evidence" value="ECO:0007669"/>
    <property type="project" value="TreeGrafter"/>
</dbReference>
<evidence type="ECO:0000256" key="10">
    <source>
        <dbReference type="SAM" id="MobiDB-lite"/>
    </source>
</evidence>
<evidence type="ECO:0000313" key="14">
    <source>
        <dbReference type="WBParaSite" id="PgR083X_g040_t01"/>
    </source>
</evidence>
<proteinExistence type="inferred from homology"/>
<evidence type="ECO:0000256" key="9">
    <source>
        <dbReference type="RuleBase" id="RU000688"/>
    </source>
</evidence>
<feature type="domain" description="G-protein coupled receptors family 1 profile" evidence="12">
    <location>
        <begin position="63"/>
        <end position="336"/>
    </location>
</feature>
<evidence type="ECO:0000256" key="1">
    <source>
        <dbReference type="ARBA" id="ARBA00004651"/>
    </source>
</evidence>
<comment type="similarity">
    <text evidence="9">Belongs to the G-protein coupled receptor 1 family.</text>
</comment>
<sequence length="392" mass="44196">MDDVPMSVSNTQLTSTAIVATTLDRTSSSGAPLMPLGDEQHSLISLLLICFAASFMIIATLIGNALIMLAVLLVRKLKQPANFLLVSLAFADFCVGLVVMPLALVDLIAEHWVLGEALCRLWTSADQTLCTASIINLCMISVDRYCAVSRPLRYAAQRTRRRIFCYVMIVWIVALIVSISPLVMWPAKRIEGTCQVNQNAVYQIYATTIAFYGPTMIMIILYVKMWLAAKRLTDQDRIAKKSINGSDRETSRNRKAHRPSTILQKIPLVHNGRAQERGEGKARKTLGAIMSVFICCWVPFFLLALLKPYGVMPPRWFDHLALWLGYSNSLLNPLIYCKYNREFRVPFREMLCCRFRTLQSVMRKESFTSKFGPTRRRTTESAHIPADNSSTV</sequence>
<dbReference type="PROSITE" id="PS00237">
    <property type="entry name" value="G_PROTEIN_RECEP_F1_1"/>
    <property type="match status" value="1"/>
</dbReference>
<dbReference type="GO" id="GO:0007268">
    <property type="term" value="P:chemical synaptic transmission"/>
    <property type="evidence" value="ECO:0007669"/>
    <property type="project" value="TreeGrafter"/>
</dbReference>
<name>A0A915C347_PARUN</name>
<evidence type="ECO:0000256" key="11">
    <source>
        <dbReference type="SAM" id="Phobius"/>
    </source>
</evidence>
<keyword evidence="13" id="KW-1185">Reference proteome</keyword>
<dbReference type="GO" id="GO:0045202">
    <property type="term" value="C:synapse"/>
    <property type="evidence" value="ECO:0007669"/>
    <property type="project" value="GOC"/>
</dbReference>
<evidence type="ECO:0000256" key="8">
    <source>
        <dbReference type="ARBA" id="ARBA00023224"/>
    </source>
</evidence>
<feature type="transmembrane region" description="Helical" evidence="11">
    <location>
        <begin position="81"/>
        <end position="104"/>
    </location>
</feature>
<evidence type="ECO:0000256" key="5">
    <source>
        <dbReference type="ARBA" id="ARBA00023040"/>
    </source>
</evidence>
<feature type="transmembrane region" description="Helical" evidence="11">
    <location>
        <begin position="43"/>
        <end position="74"/>
    </location>
</feature>
<keyword evidence="7 9" id="KW-0675">Receptor</keyword>
<dbReference type="GO" id="GO:0007187">
    <property type="term" value="P:G protein-coupled receptor signaling pathway, coupled to cyclic nucleotide second messenger"/>
    <property type="evidence" value="ECO:0007669"/>
    <property type="project" value="TreeGrafter"/>
</dbReference>
<accession>A0A915C347</accession>
<dbReference type="PRINTS" id="PR00237">
    <property type="entry name" value="GPCRRHODOPSN"/>
</dbReference>
<feature type="transmembrane region" description="Helical" evidence="11">
    <location>
        <begin position="124"/>
        <end position="142"/>
    </location>
</feature>
<protein>
    <submittedName>
        <fullName evidence="14">G-protein coupled receptors family 1 profile domain-containing protein</fullName>
    </submittedName>
</protein>
<dbReference type="Proteomes" id="UP000887569">
    <property type="component" value="Unplaced"/>
</dbReference>
<keyword evidence="4 11" id="KW-1133">Transmembrane helix</keyword>
<comment type="subcellular location">
    <subcellularLocation>
        <location evidence="1">Cell membrane</location>
        <topology evidence="1">Multi-pass membrane protein</topology>
    </subcellularLocation>
</comment>
<keyword evidence="2" id="KW-1003">Cell membrane</keyword>
<evidence type="ECO:0000256" key="3">
    <source>
        <dbReference type="ARBA" id="ARBA00022692"/>
    </source>
</evidence>
<dbReference type="GO" id="GO:0030425">
    <property type="term" value="C:dendrite"/>
    <property type="evidence" value="ECO:0007669"/>
    <property type="project" value="TreeGrafter"/>
</dbReference>
<feature type="transmembrane region" description="Helical" evidence="11">
    <location>
        <begin position="320"/>
        <end position="339"/>
    </location>
</feature>
<evidence type="ECO:0000259" key="12">
    <source>
        <dbReference type="PROSITE" id="PS50262"/>
    </source>
</evidence>
<feature type="transmembrane region" description="Helical" evidence="11">
    <location>
        <begin position="286"/>
        <end position="305"/>
    </location>
</feature>
<dbReference type="SMART" id="SM01381">
    <property type="entry name" value="7TM_GPCR_Srsx"/>
    <property type="match status" value="1"/>
</dbReference>
<feature type="region of interest" description="Disordered" evidence="10">
    <location>
        <begin position="369"/>
        <end position="392"/>
    </location>
</feature>
<evidence type="ECO:0000256" key="4">
    <source>
        <dbReference type="ARBA" id="ARBA00022989"/>
    </source>
</evidence>
<keyword evidence="5 9" id="KW-0297">G-protein coupled receptor</keyword>
<dbReference type="Pfam" id="PF00001">
    <property type="entry name" value="7tm_1"/>
    <property type="match status" value="1"/>
</dbReference>
<evidence type="ECO:0000313" key="13">
    <source>
        <dbReference type="Proteomes" id="UP000887569"/>
    </source>
</evidence>
<feature type="transmembrane region" description="Helical" evidence="11">
    <location>
        <begin position="163"/>
        <end position="184"/>
    </location>
</feature>
<dbReference type="PROSITE" id="PS50262">
    <property type="entry name" value="G_PROTEIN_RECEP_F1_2"/>
    <property type="match status" value="1"/>
</dbReference>
<evidence type="ECO:0000256" key="6">
    <source>
        <dbReference type="ARBA" id="ARBA00023136"/>
    </source>
</evidence>
<dbReference type="InterPro" id="IPR017452">
    <property type="entry name" value="GPCR_Rhodpsn_7TM"/>
</dbReference>
<dbReference type="GO" id="GO:0030594">
    <property type="term" value="F:neurotransmitter receptor activity"/>
    <property type="evidence" value="ECO:0007669"/>
    <property type="project" value="TreeGrafter"/>
</dbReference>
<evidence type="ECO:0000256" key="7">
    <source>
        <dbReference type="ARBA" id="ARBA00023170"/>
    </source>
</evidence>
<dbReference type="PANTHER" id="PTHR24247">
    <property type="entry name" value="5-HYDROXYTRYPTAMINE RECEPTOR"/>
    <property type="match status" value="1"/>
</dbReference>
<feature type="transmembrane region" description="Helical" evidence="11">
    <location>
        <begin position="204"/>
        <end position="223"/>
    </location>
</feature>